<dbReference type="OrthoDB" id="9813074at2"/>
<keyword evidence="4" id="KW-0378">Hydrolase</keyword>
<evidence type="ECO:0000313" key="10">
    <source>
        <dbReference type="Proteomes" id="UP000014227"/>
    </source>
</evidence>
<evidence type="ECO:0000313" key="9">
    <source>
        <dbReference type="EMBL" id="CCW34962.1"/>
    </source>
</evidence>
<dbReference type="PANTHER" id="PTHR43731:SF14">
    <property type="entry name" value="PRESENILIN-ASSOCIATED RHOMBOID-LIKE PROTEIN, MITOCHONDRIAL"/>
    <property type="match status" value="1"/>
</dbReference>
<keyword evidence="5 7" id="KW-1133">Transmembrane helix</keyword>
<feature type="transmembrane region" description="Helical" evidence="7">
    <location>
        <begin position="62"/>
        <end position="88"/>
    </location>
</feature>
<feature type="transmembrane region" description="Helical" evidence="7">
    <location>
        <begin position="12"/>
        <end position="29"/>
    </location>
</feature>
<evidence type="ECO:0000256" key="6">
    <source>
        <dbReference type="ARBA" id="ARBA00023136"/>
    </source>
</evidence>
<dbReference type="Proteomes" id="UP000014227">
    <property type="component" value="Chromosome I"/>
</dbReference>
<gene>
    <name evidence="9" type="ORF">CCALI_01143</name>
</gene>
<organism evidence="9 10">
    <name type="scientific">Chthonomonas calidirosea (strain DSM 23976 / ICMP 18418 / T49)</name>
    <dbReference type="NCBI Taxonomy" id="1303518"/>
    <lineage>
        <taxon>Bacteria</taxon>
        <taxon>Bacillati</taxon>
        <taxon>Armatimonadota</taxon>
        <taxon>Chthonomonadia</taxon>
        <taxon>Chthonomonadales</taxon>
        <taxon>Chthonomonadaceae</taxon>
        <taxon>Chthonomonas</taxon>
    </lineage>
</organism>
<dbReference type="PATRIC" id="fig|1303518.3.peg.1163"/>
<proteinExistence type="inferred from homology"/>
<evidence type="ECO:0000256" key="3">
    <source>
        <dbReference type="ARBA" id="ARBA00022692"/>
    </source>
</evidence>
<evidence type="ECO:0000256" key="1">
    <source>
        <dbReference type="ARBA" id="ARBA00004141"/>
    </source>
</evidence>
<name>S0EXD8_CHTCT</name>
<feature type="transmembrane region" description="Helical" evidence="7">
    <location>
        <begin position="100"/>
        <end position="120"/>
    </location>
</feature>
<dbReference type="HOGENOM" id="CLU_055068_5_1_0"/>
<dbReference type="FunCoup" id="S0EXD8">
    <property type="interactions" value="200"/>
</dbReference>
<feature type="domain" description="Peptidase S54 rhomboid" evidence="8">
    <location>
        <begin position="63"/>
        <end position="214"/>
    </location>
</feature>
<dbReference type="InterPro" id="IPR050925">
    <property type="entry name" value="Rhomboid_protease_S54"/>
</dbReference>
<accession>S0EXD8</accession>
<comment type="subcellular location">
    <subcellularLocation>
        <location evidence="1">Membrane</location>
        <topology evidence="1">Multi-pass membrane protein</topology>
    </subcellularLocation>
</comment>
<reference evidence="10" key="1">
    <citation type="submission" date="2013-03" db="EMBL/GenBank/DDBJ databases">
        <title>Genome sequence of Chthonomonas calidirosea, the first sequenced genome from the Armatimonadetes phylum (formally candidate division OP10).</title>
        <authorList>
            <person name="Lee K.C.Y."/>
            <person name="Morgan X.C."/>
            <person name="Dunfield P.F."/>
            <person name="Tamas I."/>
            <person name="Houghton K.M."/>
            <person name="Vyssotski M."/>
            <person name="Ryan J.L.J."/>
            <person name="Lagutin K."/>
            <person name="McDonald I.R."/>
            <person name="Stott M.B."/>
        </authorList>
    </citation>
    <scope>NUCLEOTIDE SEQUENCE [LARGE SCALE GENOMIC DNA]</scope>
    <source>
        <strain evidence="10">DSM 23976 / ICMP 18418 / T49</strain>
    </source>
</reference>
<dbReference type="eggNOG" id="COG0705">
    <property type="taxonomic scope" value="Bacteria"/>
</dbReference>
<dbReference type="InterPro" id="IPR022764">
    <property type="entry name" value="Peptidase_S54_rhomboid_dom"/>
</dbReference>
<dbReference type="GO" id="GO:0004252">
    <property type="term" value="F:serine-type endopeptidase activity"/>
    <property type="evidence" value="ECO:0007669"/>
    <property type="project" value="InterPro"/>
</dbReference>
<feature type="transmembrane region" description="Helical" evidence="7">
    <location>
        <begin position="126"/>
        <end position="145"/>
    </location>
</feature>
<evidence type="ECO:0000256" key="4">
    <source>
        <dbReference type="ARBA" id="ARBA00022801"/>
    </source>
</evidence>
<dbReference type="EMBL" id="HF951689">
    <property type="protein sequence ID" value="CCW34962.1"/>
    <property type="molecule type" value="Genomic_DNA"/>
</dbReference>
<dbReference type="GO" id="GO:0016020">
    <property type="term" value="C:membrane"/>
    <property type="evidence" value="ECO:0007669"/>
    <property type="project" value="UniProtKB-SubCell"/>
</dbReference>
<dbReference type="Gene3D" id="1.20.1540.10">
    <property type="entry name" value="Rhomboid-like"/>
    <property type="match status" value="1"/>
</dbReference>
<dbReference type="PANTHER" id="PTHR43731">
    <property type="entry name" value="RHOMBOID PROTEASE"/>
    <property type="match status" value="1"/>
</dbReference>
<keyword evidence="10" id="KW-1185">Reference proteome</keyword>
<feature type="transmembrane region" description="Helical" evidence="7">
    <location>
        <begin position="157"/>
        <end position="177"/>
    </location>
</feature>
<dbReference type="Pfam" id="PF01694">
    <property type="entry name" value="Rhomboid"/>
    <property type="match status" value="1"/>
</dbReference>
<dbReference type="MEROPS" id="S54.027"/>
<protein>
    <submittedName>
        <fullName evidence="9">Uncharacterized membrane protein (Homolog of Drosophila rhomboid)</fullName>
    </submittedName>
</protein>
<dbReference type="STRING" id="454171.CP488_00015"/>
<dbReference type="AlphaFoldDB" id="S0EXD8"/>
<sequence length="235" mass="26352">MLPLHDNAPIRRFPAAVWALIFINFAIFLHELQLSPDQLQLFVLRYGLIPADVMQPGGLLRYWPTFITCMFLHGGWLHILGNMWFLWIFGDNVEDRLGTIPFLVFYFCGGIAAGILQVVASASSQIPTIGASGAIAAVMAAYLVFYPKARVLTLIPIFIFPWFIELPAVIWIGFWFLEQYLNGVAALTTTLYNMGGVAYWGHVGGFVFGLIAALPWLSSSPQPPPRYRYRGGYPY</sequence>
<keyword evidence="3 7" id="KW-0812">Transmembrane</keyword>
<dbReference type="InterPro" id="IPR035952">
    <property type="entry name" value="Rhomboid-like_sf"/>
</dbReference>
<keyword evidence="6 7" id="KW-0472">Membrane</keyword>
<dbReference type="FunFam" id="1.20.1540.10:FF:000027">
    <property type="entry name" value="Rhomboid family intramembrane serine protease"/>
    <property type="match status" value="1"/>
</dbReference>
<evidence type="ECO:0000259" key="8">
    <source>
        <dbReference type="Pfam" id="PF01694"/>
    </source>
</evidence>
<evidence type="ECO:0000256" key="5">
    <source>
        <dbReference type="ARBA" id="ARBA00022989"/>
    </source>
</evidence>
<evidence type="ECO:0000256" key="2">
    <source>
        <dbReference type="ARBA" id="ARBA00009045"/>
    </source>
</evidence>
<feature type="transmembrane region" description="Helical" evidence="7">
    <location>
        <begin position="197"/>
        <end position="218"/>
    </location>
</feature>
<evidence type="ECO:0000256" key="7">
    <source>
        <dbReference type="SAM" id="Phobius"/>
    </source>
</evidence>
<dbReference type="InParanoid" id="S0EXD8"/>
<dbReference type="KEGG" id="ccz:CCALI_01143"/>
<dbReference type="SUPFAM" id="SSF144091">
    <property type="entry name" value="Rhomboid-like"/>
    <property type="match status" value="1"/>
</dbReference>
<comment type="similarity">
    <text evidence="2">Belongs to the peptidase S54 family.</text>
</comment>
<dbReference type="RefSeq" id="WP_016482507.1">
    <property type="nucleotide sequence ID" value="NC_021487.1"/>
</dbReference>